<proteinExistence type="predicted"/>
<keyword evidence="3" id="KW-1185">Reference proteome</keyword>
<keyword evidence="1" id="KW-0812">Transmembrane</keyword>
<sequence>MARLRTFLPPLLVAPVLIAAGALPALAQAYDGRSAIPGFDHLVNLLGYDGLHGDQRDLLALMLIVFGLVFGYFAHLGFRDAGFGFVLNGLCGLAGSCVALYALGPKFGLLSQMQGRAHDFLVAVLAGGAAVPALILAILLHSLRRRATINFVYGRSRRKLEAQRAALIEPELPARIANLLKK</sequence>
<protein>
    <submittedName>
        <fullName evidence="2">Uncharacterized protein</fullName>
    </submittedName>
</protein>
<keyword evidence="1" id="KW-1133">Transmembrane helix</keyword>
<dbReference type="OrthoDB" id="8456112at2"/>
<gene>
    <name evidence="2" type="ORF">SAMN06265338_101974</name>
</gene>
<feature type="transmembrane region" description="Helical" evidence="1">
    <location>
        <begin position="58"/>
        <end position="78"/>
    </location>
</feature>
<dbReference type="EMBL" id="FYDG01000001">
    <property type="protein sequence ID" value="SNB61071.1"/>
    <property type="molecule type" value="Genomic_DNA"/>
</dbReference>
<dbReference type="RefSeq" id="WP_088519372.1">
    <property type="nucleotide sequence ID" value="NZ_FYDG01000001.1"/>
</dbReference>
<organism evidence="2 3">
    <name type="scientific">Rhodoblastus acidophilus</name>
    <name type="common">Rhodopseudomonas acidophila</name>
    <dbReference type="NCBI Taxonomy" id="1074"/>
    <lineage>
        <taxon>Bacteria</taxon>
        <taxon>Pseudomonadati</taxon>
        <taxon>Pseudomonadota</taxon>
        <taxon>Alphaproteobacteria</taxon>
        <taxon>Hyphomicrobiales</taxon>
        <taxon>Rhodoblastaceae</taxon>
        <taxon>Rhodoblastus</taxon>
    </lineage>
</organism>
<dbReference type="AlphaFoldDB" id="A0A212QNR3"/>
<feature type="transmembrane region" description="Helical" evidence="1">
    <location>
        <begin position="120"/>
        <end position="140"/>
    </location>
</feature>
<evidence type="ECO:0000313" key="3">
    <source>
        <dbReference type="Proteomes" id="UP000198418"/>
    </source>
</evidence>
<accession>A0A212QNR3</accession>
<name>A0A212QNR3_RHOAC</name>
<evidence type="ECO:0000256" key="1">
    <source>
        <dbReference type="SAM" id="Phobius"/>
    </source>
</evidence>
<evidence type="ECO:0000313" key="2">
    <source>
        <dbReference type="EMBL" id="SNB61071.1"/>
    </source>
</evidence>
<dbReference type="Proteomes" id="UP000198418">
    <property type="component" value="Unassembled WGS sequence"/>
</dbReference>
<feature type="transmembrane region" description="Helical" evidence="1">
    <location>
        <begin position="85"/>
        <end position="104"/>
    </location>
</feature>
<keyword evidence="1" id="KW-0472">Membrane</keyword>
<reference evidence="3" key="1">
    <citation type="submission" date="2017-06" db="EMBL/GenBank/DDBJ databases">
        <authorList>
            <person name="Varghese N."/>
            <person name="Submissions S."/>
        </authorList>
    </citation>
    <scope>NUCLEOTIDE SEQUENCE [LARGE SCALE GENOMIC DNA]</scope>
    <source>
        <strain evidence="3">DSM 137</strain>
    </source>
</reference>